<dbReference type="Gene3D" id="3.40.470.10">
    <property type="entry name" value="Uracil-DNA glycosylase-like domain"/>
    <property type="match status" value="1"/>
</dbReference>
<name>A0A4T3F4Q2_9SPHN</name>
<evidence type="ECO:0000259" key="1">
    <source>
        <dbReference type="SMART" id="SM00986"/>
    </source>
</evidence>
<dbReference type="InterPro" id="IPR026353">
    <property type="entry name" value="Hypoxan-DNA_Glyclase"/>
</dbReference>
<keyword evidence="2" id="KW-0378">Hydrolase</keyword>
<dbReference type="EC" id="3.2.2.15" evidence="2"/>
<dbReference type="Proteomes" id="UP000309389">
    <property type="component" value="Unassembled WGS sequence"/>
</dbReference>
<accession>A0A4T3F4Q2</accession>
<feature type="domain" description="Uracil-DNA glycosylase-like" evidence="1">
    <location>
        <begin position="14"/>
        <end position="165"/>
    </location>
</feature>
<dbReference type="CDD" id="cd10032">
    <property type="entry name" value="UDG-F6_HDG"/>
    <property type="match status" value="1"/>
</dbReference>
<keyword evidence="2" id="KW-0326">Glycosidase</keyword>
<dbReference type="SMART" id="SM00986">
    <property type="entry name" value="UDG"/>
    <property type="match status" value="1"/>
</dbReference>
<evidence type="ECO:0000313" key="2">
    <source>
        <dbReference type="EMBL" id="TIX51439.1"/>
    </source>
</evidence>
<evidence type="ECO:0000313" key="3">
    <source>
        <dbReference type="Proteomes" id="UP000309389"/>
    </source>
</evidence>
<organism evidence="2 3">
    <name type="scientific">Alteraurantiacibacter aquimixticola</name>
    <dbReference type="NCBI Taxonomy" id="2489173"/>
    <lineage>
        <taxon>Bacteria</taxon>
        <taxon>Pseudomonadati</taxon>
        <taxon>Pseudomonadota</taxon>
        <taxon>Alphaproteobacteria</taxon>
        <taxon>Sphingomonadales</taxon>
        <taxon>Erythrobacteraceae</taxon>
        <taxon>Alteraurantiacibacter</taxon>
    </lineage>
</organism>
<dbReference type="Pfam" id="PF03167">
    <property type="entry name" value="UDG"/>
    <property type="match status" value="1"/>
</dbReference>
<dbReference type="SUPFAM" id="SSF52141">
    <property type="entry name" value="Uracil-DNA glycosylase-like"/>
    <property type="match status" value="1"/>
</dbReference>
<comment type="caution">
    <text evidence="2">The sequence shown here is derived from an EMBL/GenBank/DDBJ whole genome shotgun (WGS) entry which is preliminary data.</text>
</comment>
<dbReference type="GO" id="GO:0033958">
    <property type="term" value="F:DNA-deoxyinosine glycosylase activity"/>
    <property type="evidence" value="ECO:0007669"/>
    <property type="project" value="UniProtKB-EC"/>
</dbReference>
<dbReference type="EMBL" id="SSHH01000001">
    <property type="protein sequence ID" value="TIX51439.1"/>
    <property type="molecule type" value="Genomic_DNA"/>
</dbReference>
<dbReference type="InterPro" id="IPR036895">
    <property type="entry name" value="Uracil-DNA_glycosylase-like_sf"/>
</dbReference>
<dbReference type="InterPro" id="IPR005122">
    <property type="entry name" value="Uracil-DNA_glycosylase-like"/>
</dbReference>
<reference evidence="2 3" key="1">
    <citation type="submission" date="2019-04" db="EMBL/GenBank/DDBJ databases">
        <title>Altererythrobacter aquimixticola sp. nov., isolated from sediment of junction between the ocean and a freshwater spring.</title>
        <authorList>
            <person name="Yoon J.-H."/>
        </authorList>
    </citation>
    <scope>NUCLEOTIDE SEQUENCE [LARGE SCALE GENOMIC DNA]</scope>
    <source>
        <strain evidence="2 3">SSKS-13</strain>
    </source>
</reference>
<proteinExistence type="predicted"/>
<dbReference type="NCBIfam" id="TIGR04274">
    <property type="entry name" value="hypoxanDNAglyco"/>
    <property type="match status" value="1"/>
</dbReference>
<dbReference type="OrthoDB" id="9799921at2"/>
<protein>
    <submittedName>
        <fullName evidence="2">DNA-deoxyinosine glycosylase</fullName>
        <ecNumber evidence="2">3.2.2.15</ecNumber>
    </submittedName>
</protein>
<dbReference type="RefSeq" id="WP_136692224.1">
    <property type="nucleotide sequence ID" value="NZ_SSHH01000001.1"/>
</dbReference>
<sequence length="168" mass="18050">MSAPSPELLHSPLEPVVGADTRVLVLGSLPGVSSLAAGRYYAHPRNRFWHLAGQVIGQDLESLDYDARLAALLSGGIGLWDTVASARRKGSLDADIRDAVPRDLNALCDTLPALRAVAFNGKTSARIGTGQVDHERYSLVTLPSSSPANAAVPLAEKERQWLELRKFI</sequence>
<keyword evidence="3" id="KW-1185">Reference proteome</keyword>
<dbReference type="AlphaFoldDB" id="A0A4T3F4Q2"/>
<gene>
    <name evidence="2" type="ORF">E5222_02985</name>
</gene>
<dbReference type="SMART" id="SM00987">
    <property type="entry name" value="UreE_C"/>
    <property type="match status" value="1"/>
</dbReference>